<protein>
    <recommendedName>
        <fullName evidence="3">Nucleoside phosphorylase domain-containing protein</fullName>
    </recommendedName>
</protein>
<evidence type="ECO:0008006" key="3">
    <source>
        <dbReference type="Google" id="ProtNLM"/>
    </source>
</evidence>
<dbReference type="GO" id="GO:0009116">
    <property type="term" value="P:nucleoside metabolic process"/>
    <property type="evidence" value="ECO:0007669"/>
    <property type="project" value="InterPro"/>
</dbReference>
<dbReference type="RefSeq" id="WP_054632704.1">
    <property type="nucleotide sequence ID" value="NZ_CP014672.1"/>
</dbReference>
<dbReference type="AlphaFoldDB" id="A0A1B1YEY6"/>
<dbReference type="InterPro" id="IPR049539">
    <property type="entry name" value="SPL"/>
</dbReference>
<sequence>MIYVFTALYCEAYPIIQYLGLKRRQDINRFQLFSDDRVSLLITGTGSLNAAIGVTSLFSLISPGSGDILLNTGICGTDNMNLKKGTPVLCNKIIDLATFKSVYPDMLYRHPFAEGTVLTSPVPVTAGTEKRYNGPGITVTDMEAYGIFCAGSIFLQPHQMFFIKTVSDYESGEQLNGMQVSELLSANVDKIFGWIMPIHDELSKRRVSVFSDEEKTLLEKAAEAMKITVSMRHQLNQMMRYHKLLHGGFTAELTNFLEDRLKKPCKTKNEGKKCFEELRKRFV</sequence>
<dbReference type="GO" id="GO:0051539">
    <property type="term" value="F:4 iron, 4 sulfur cluster binding"/>
    <property type="evidence" value="ECO:0007669"/>
    <property type="project" value="TreeGrafter"/>
</dbReference>
<dbReference type="Gene3D" id="3.40.50.1580">
    <property type="entry name" value="Nucleoside phosphorylase domain"/>
    <property type="match status" value="1"/>
</dbReference>
<dbReference type="GO" id="GO:1904047">
    <property type="term" value="F:S-adenosyl-L-methionine binding"/>
    <property type="evidence" value="ECO:0007669"/>
    <property type="project" value="TreeGrafter"/>
</dbReference>
<evidence type="ECO:0000313" key="1">
    <source>
        <dbReference type="EMBL" id="ANW99321.1"/>
    </source>
</evidence>
<accession>A0A1B1YEY6</accession>
<dbReference type="InterPro" id="IPR035994">
    <property type="entry name" value="Nucleoside_phosphorylase_sf"/>
</dbReference>
<dbReference type="Proteomes" id="UP000092971">
    <property type="component" value="Chromosome"/>
</dbReference>
<organism evidence="1 2">
    <name type="scientific">Thermoclostridium stercorarium subsp. thermolacticum DSM 2910</name>
    <dbReference type="NCBI Taxonomy" id="1121336"/>
    <lineage>
        <taxon>Bacteria</taxon>
        <taxon>Bacillati</taxon>
        <taxon>Bacillota</taxon>
        <taxon>Clostridia</taxon>
        <taxon>Eubacteriales</taxon>
        <taxon>Oscillospiraceae</taxon>
        <taxon>Thermoclostridium</taxon>
    </lineage>
</organism>
<reference evidence="1 2" key="1">
    <citation type="submission" date="2016-02" db="EMBL/GenBank/DDBJ databases">
        <title>Comparison of Clostridium stercorarium subspecies using comparative genomics and transcriptomics.</title>
        <authorList>
            <person name="Schellenberg J."/>
            <person name="Thallinger G."/>
            <person name="Levin D.B."/>
            <person name="Zhang X."/>
            <person name="Alvare G."/>
            <person name="Fristensky B."/>
            <person name="Sparling R."/>
        </authorList>
    </citation>
    <scope>NUCLEOTIDE SEQUENCE [LARGE SCALE GENOMIC DNA]</scope>
    <source>
        <strain evidence="1 2">DSM 2910</strain>
    </source>
</reference>
<dbReference type="SUPFAM" id="SSF53167">
    <property type="entry name" value="Purine and uridine phosphorylases"/>
    <property type="match status" value="1"/>
</dbReference>
<gene>
    <name evidence="1" type="ORF">CSTERTH_09905</name>
</gene>
<dbReference type="PANTHER" id="PTHR37822">
    <property type="entry name" value="SPORE PHOTOPRODUCT LYASE-RELATED"/>
    <property type="match status" value="1"/>
</dbReference>
<dbReference type="GO" id="GO:0042601">
    <property type="term" value="C:endospore-forming forespore"/>
    <property type="evidence" value="ECO:0007669"/>
    <property type="project" value="TreeGrafter"/>
</dbReference>
<dbReference type="GO" id="GO:0003913">
    <property type="term" value="F:DNA photolyase activity"/>
    <property type="evidence" value="ECO:0007669"/>
    <property type="project" value="TreeGrafter"/>
</dbReference>
<evidence type="ECO:0000313" key="2">
    <source>
        <dbReference type="Proteomes" id="UP000092971"/>
    </source>
</evidence>
<name>A0A1B1YEY6_THEST</name>
<proteinExistence type="predicted"/>
<dbReference type="EMBL" id="CP014672">
    <property type="protein sequence ID" value="ANW99321.1"/>
    <property type="molecule type" value="Genomic_DNA"/>
</dbReference>
<dbReference type="PANTHER" id="PTHR37822:SF2">
    <property type="entry name" value="SPORE PHOTOPRODUCT LYASE"/>
    <property type="match status" value="1"/>
</dbReference>
<dbReference type="OrthoDB" id="21362at2"/>